<dbReference type="EMBL" id="MT141546">
    <property type="protein sequence ID" value="QJA65935.1"/>
    <property type="molecule type" value="Genomic_DNA"/>
</dbReference>
<evidence type="ECO:0000313" key="2">
    <source>
        <dbReference type="EMBL" id="QJA65935.1"/>
    </source>
</evidence>
<feature type="region of interest" description="Disordered" evidence="1">
    <location>
        <begin position="65"/>
        <end position="94"/>
    </location>
</feature>
<protein>
    <submittedName>
        <fullName evidence="2">Uncharacterized protein</fullName>
    </submittedName>
</protein>
<dbReference type="AlphaFoldDB" id="A0A6M3J9H9"/>
<evidence type="ECO:0000256" key="1">
    <source>
        <dbReference type="SAM" id="MobiDB-lite"/>
    </source>
</evidence>
<reference evidence="2" key="1">
    <citation type="submission" date="2020-03" db="EMBL/GenBank/DDBJ databases">
        <title>The deep terrestrial virosphere.</title>
        <authorList>
            <person name="Holmfeldt K."/>
            <person name="Nilsson E."/>
            <person name="Simone D."/>
            <person name="Lopez-Fernandez M."/>
            <person name="Wu X."/>
            <person name="de Brujin I."/>
            <person name="Lundin D."/>
            <person name="Andersson A."/>
            <person name="Bertilsson S."/>
            <person name="Dopson M."/>
        </authorList>
    </citation>
    <scope>NUCLEOTIDE SEQUENCE</scope>
    <source>
        <strain evidence="2">MM415B00370</strain>
    </source>
</reference>
<proteinExistence type="predicted"/>
<gene>
    <name evidence="2" type="ORF">MM415B00370_0053</name>
</gene>
<name>A0A6M3J9H9_9ZZZZ</name>
<sequence>MKFEVLKNFTWAGSDLKRGDTVEIPDESPKIGSLTRARFIRFSGNGSPSVLPKVEEVVEEIESGSQEVLADAEEPAARDPKEIVRQAKAKATKK</sequence>
<feature type="compositionally biased region" description="Basic and acidic residues" evidence="1">
    <location>
        <begin position="75"/>
        <end position="85"/>
    </location>
</feature>
<organism evidence="2">
    <name type="scientific">viral metagenome</name>
    <dbReference type="NCBI Taxonomy" id="1070528"/>
    <lineage>
        <taxon>unclassified sequences</taxon>
        <taxon>metagenomes</taxon>
        <taxon>organismal metagenomes</taxon>
    </lineage>
</organism>
<accession>A0A6M3J9H9</accession>